<dbReference type="SUPFAM" id="SSF52440">
    <property type="entry name" value="PreATP-grasp domain"/>
    <property type="match status" value="1"/>
</dbReference>
<evidence type="ECO:0000256" key="9">
    <source>
        <dbReference type="ARBA" id="ARBA00038345"/>
    </source>
</evidence>
<protein>
    <recommendedName>
        <fullName evidence="4 12">Phosphoribosylamine--glycine ligase</fullName>
        <ecNumber evidence="4 12">6.3.4.13</ecNumber>
    </recommendedName>
    <alternativeName>
        <fullName evidence="12">GARS</fullName>
    </alternativeName>
    <alternativeName>
        <fullName evidence="10 12">Glycinamide ribonucleotide synthetase</fullName>
    </alternativeName>
    <alternativeName>
        <fullName evidence="11 12">Phosphoribosylglycinamide synthetase</fullName>
    </alternativeName>
</protein>
<dbReference type="InterPro" id="IPR020562">
    <property type="entry name" value="PRibGlycinamide_synth_N"/>
</dbReference>
<dbReference type="Gene3D" id="3.30.470.20">
    <property type="entry name" value="ATP-grasp fold, B domain"/>
    <property type="match status" value="1"/>
</dbReference>
<dbReference type="EMBL" id="LT629792">
    <property type="protein sequence ID" value="SDU04485.1"/>
    <property type="molecule type" value="Genomic_DNA"/>
</dbReference>
<dbReference type="Pfam" id="PF01071">
    <property type="entry name" value="GARS_A"/>
    <property type="match status" value="1"/>
</dbReference>
<evidence type="ECO:0000256" key="2">
    <source>
        <dbReference type="ARBA" id="ARBA00001946"/>
    </source>
</evidence>
<reference evidence="15 16" key="1">
    <citation type="submission" date="2016-10" db="EMBL/GenBank/DDBJ databases">
        <authorList>
            <person name="Varghese N."/>
            <person name="Submissions S."/>
        </authorList>
    </citation>
    <scope>NUCLEOTIDE SEQUENCE [LARGE SCALE GENOMIC DNA]</scope>
    <source>
        <strain evidence="15 16">DSM 9169</strain>
    </source>
</reference>
<dbReference type="Pfam" id="PF02844">
    <property type="entry name" value="GARS_N"/>
    <property type="match status" value="1"/>
</dbReference>
<dbReference type="InterPro" id="IPR016185">
    <property type="entry name" value="PreATP-grasp_dom_sf"/>
</dbReference>
<keyword evidence="6 13" id="KW-0547">Nucleotide-binding</keyword>
<evidence type="ECO:0000256" key="6">
    <source>
        <dbReference type="ARBA" id="ARBA00022741"/>
    </source>
</evidence>
<dbReference type="SUPFAM" id="SSF56059">
    <property type="entry name" value="Glutathione synthetase ATP-binding domain-like"/>
    <property type="match status" value="1"/>
</dbReference>
<keyword evidence="8 13" id="KW-0067">ATP-binding</keyword>
<dbReference type="InterPro" id="IPR037123">
    <property type="entry name" value="PRibGlycinamide_synth_C_sf"/>
</dbReference>
<organism evidence="15 16">
    <name type="scientific">Schaalia radingae</name>
    <dbReference type="NCBI Taxonomy" id="131110"/>
    <lineage>
        <taxon>Bacteria</taxon>
        <taxon>Bacillati</taxon>
        <taxon>Actinomycetota</taxon>
        <taxon>Actinomycetes</taxon>
        <taxon>Actinomycetales</taxon>
        <taxon>Actinomycetaceae</taxon>
        <taxon>Schaalia</taxon>
    </lineage>
</organism>
<comment type="catalytic activity">
    <reaction evidence="12">
        <text>5-phospho-beta-D-ribosylamine + glycine + ATP = N(1)-(5-phospho-beta-D-ribosyl)glycinamide + ADP + phosphate + H(+)</text>
        <dbReference type="Rhea" id="RHEA:17453"/>
        <dbReference type="ChEBI" id="CHEBI:15378"/>
        <dbReference type="ChEBI" id="CHEBI:30616"/>
        <dbReference type="ChEBI" id="CHEBI:43474"/>
        <dbReference type="ChEBI" id="CHEBI:57305"/>
        <dbReference type="ChEBI" id="CHEBI:58681"/>
        <dbReference type="ChEBI" id="CHEBI:143788"/>
        <dbReference type="ChEBI" id="CHEBI:456216"/>
        <dbReference type="EC" id="6.3.4.13"/>
    </reaction>
</comment>
<evidence type="ECO:0000256" key="13">
    <source>
        <dbReference type="PROSITE-ProRule" id="PRU00409"/>
    </source>
</evidence>
<evidence type="ECO:0000256" key="12">
    <source>
        <dbReference type="HAMAP-Rule" id="MF_00138"/>
    </source>
</evidence>
<dbReference type="InterPro" id="IPR013815">
    <property type="entry name" value="ATP_grasp_subdomain_1"/>
</dbReference>
<evidence type="ECO:0000256" key="1">
    <source>
        <dbReference type="ARBA" id="ARBA00001936"/>
    </source>
</evidence>
<evidence type="ECO:0000313" key="16">
    <source>
        <dbReference type="Proteomes" id="UP000198976"/>
    </source>
</evidence>
<dbReference type="EC" id="6.3.4.13" evidence="4 12"/>
<evidence type="ECO:0000259" key="14">
    <source>
        <dbReference type="PROSITE" id="PS50975"/>
    </source>
</evidence>
<dbReference type="SUPFAM" id="SSF51246">
    <property type="entry name" value="Rudiment single hybrid motif"/>
    <property type="match status" value="1"/>
</dbReference>
<evidence type="ECO:0000313" key="15">
    <source>
        <dbReference type="EMBL" id="SDU04485.1"/>
    </source>
</evidence>
<keyword evidence="16" id="KW-1185">Reference proteome</keyword>
<evidence type="ECO:0000256" key="5">
    <source>
        <dbReference type="ARBA" id="ARBA00022598"/>
    </source>
</evidence>
<evidence type="ECO:0000256" key="10">
    <source>
        <dbReference type="ARBA" id="ARBA00042242"/>
    </source>
</evidence>
<dbReference type="Gene3D" id="3.40.50.20">
    <property type="match status" value="1"/>
</dbReference>
<sequence>MKVLLIGNGGREHAIARALIRTGAHSRVLAERGTPLELFAQAGNPGIDRIATPVDFGDANPADPNSSDAIAQRARDLNADLVIIGPEAPLVAGLADAVRAQGIACFGPGKEAARLEASKSFAKTVMDEAGVATARSFTCQTMDEVDQALRTCTTPHVVKDDQLAAGKGVLVTADSDAAREHARHCLDRPDGAVVIEDYLDGPEVSLFCISDGTHVVPLVPAQDFKRLQDANEGPNTGGMGAYSPLPWLHDGLADEVVRTIAEPTVRRMAQRGTPFTGLLYCGLAMSSNGVRVVEFNVRFGDPETQVVLERLESPLLDLLDAASRGTLDQVAAPTWSDDAAVTVVLASPGYPVRARTGQTIRGAEAAEELPGVHLIHAGTKSVGAAQDSEAHATLVADGGRVLDVVARAATIDEARRAAYEAIGRIDFPECQFRRDIAQWPDGLSA</sequence>
<dbReference type="Gene3D" id="3.90.600.10">
    <property type="entry name" value="Phosphoribosylglycinamide synthetase, C-terminal domain"/>
    <property type="match status" value="1"/>
</dbReference>
<comment type="similarity">
    <text evidence="9 12">Belongs to the GARS family.</text>
</comment>
<dbReference type="Pfam" id="PF02843">
    <property type="entry name" value="GARS_C"/>
    <property type="match status" value="1"/>
</dbReference>
<dbReference type="InterPro" id="IPR020561">
    <property type="entry name" value="PRibGlycinamid_synth_ATP-grasp"/>
</dbReference>
<dbReference type="GO" id="GO:0016874">
    <property type="term" value="F:ligase activity"/>
    <property type="evidence" value="ECO:0007669"/>
    <property type="project" value="UniProtKB-KW"/>
</dbReference>
<dbReference type="PANTHER" id="PTHR43472">
    <property type="entry name" value="PHOSPHORIBOSYLAMINE--GLYCINE LIGASE"/>
    <property type="match status" value="1"/>
</dbReference>
<dbReference type="Gene3D" id="3.30.1490.20">
    <property type="entry name" value="ATP-grasp fold, A domain"/>
    <property type="match status" value="1"/>
</dbReference>
<dbReference type="SMART" id="SM01210">
    <property type="entry name" value="GARS_C"/>
    <property type="match status" value="1"/>
</dbReference>
<dbReference type="PROSITE" id="PS50975">
    <property type="entry name" value="ATP_GRASP"/>
    <property type="match status" value="1"/>
</dbReference>
<comment type="cofactor">
    <cofactor evidence="2">
        <name>Mg(2+)</name>
        <dbReference type="ChEBI" id="CHEBI:18420"/>
    </cofactor>
</comment>
<proteinExistence type="inferred from homology"/>
<comment type="cofactor">
    <cofactor evidence="1">
        <name>Mn(2+)</name>
        <dbReference type="ChEBI" id="CHEBI:29035"/>
    </cofactor>
</comment>
<evidence type="ECO:0000256" key="7">
    <source>
        <dbReference type="ARBA" id="ARBA00022755"/>
    </source>
</evidence>
<dbReference type="PROSITE" id="PS00184">
    <property type="entry name" value="GARS"/>
    <property type="match status" value="1"/>
</dbReference>
<keyword evidence="5 12" id="KW-0436">Ligase</keyword>
<dbReference type="InterPro" id="IPR011054">
    <property type="entry name" value="Rudment_hybrid_motif"/>
</dbReference>
<dbReference type="HAMAP" id="MF_00138">
    <property type="entry name" value="GARS"/>
    <property type="match status" value="1"/>
</dbReference>
<dbReference type="PANTHER" id="PTHR43472:SF1">
    <property type="entry name" value="PHOSPHORIBOSYLAMINE--GLYCINE LIGASE, CHLOROPLASTIC"/>
    <property type="match status" value="1"/>
</dbReference>
<dbReference type="InterPro" id="IPR000115">
    <property type="entry name" value="PRibGlycinamide_synth"/>
</dbReference>
<evidence type="ECO:0000256" key="4">
    <source>
        <dbReference type="ARBA" id="ARBA00013255"/>
    </source>
</evidence>
<comment type="pathway">
    <text evidence="3 12">Purine metabolism; IMP biosynthesis via de novo pathway; N(1)-(5-phospho-D-ribosyl)glycinamide from 5-phospho-alpha-D-ribose 1-diphosphate: step 2/2.</text>
</comment>
<gene>
    <name evidence="12" type="primary">purD</name>
    <name evidence="15" type="ORF">SAMN04489714_1821</name>
</gene>
<evidence type="ECO:0000256" key="3">
    <source>
        <dbReference type="ARBA" id="ARBA00005174"/>
    </source>
</evidence>
<feature type="domain" description="ATP-grasp" evidence="14">
    <location>
        <begin position="123"/>
        <end position="327"/>
    </location>
</feature>
<dbReference type="Proteomes" id="UP000198976">
    <property type="component" value="Chromosome I"/>
</dbReference>
<accession>A0ABY0VAW6</accession>
<dbReference type="NCBIfam" id="TIGR00877">
    <property type="entry name" value="purD"/>
    <property type="match status" value="1"/>
</dbReference>
<dbReference type="InterPro" id="IPR020559">
    <property type="entry name" value="PRibGlycinamide_synth_CS"/>
</dbReference>
<dbReference type="RefSeq" id="WP_058237319.1">
    <property type="nucleotide sequence ID" value="NZ_LT629792.1"/>
</dbReference>
<evidence type="ECO:0000256" key="11">
    <source>
        <dbReference type="ARBA" id="ARBA00042864"/>
    </source>
</evidence>
<name>A0ABY0VAW6_9ACTO</name>
<dbReference type="SMART" id="SM01209">
    <property type="entry name" value="GARS_A"/>
    <property type="match status" value="1"/>
</dbReference>
<dbReference type="InterPro" id="IPR020560">
    <property type="entry name" value="PRibGlycinamide_synth_C-dom"/>
</dbReference>
<dbReference type="InterPro" id="IPR011761">
    <property type="entry name" value="ATP-grasp"/>
</dbReference>
<evidence type="ECO:0000256" key="8">
    <source>
        <dbReference type="ARBA" id="ARBA00022840"/>
    </source>
</evidence>
<keyword evidence="7 12" id="KW-0658">Purine biosynthesis</keyword>